<sequence length="66" mass="7217">MLVGRAVNKFPTSSWSVPHGSMIVSGKRFQVNDVHNPAPTLCIPHEESVNSRSPCLTQDGFVRVTP</sequence>
<organism evidence="1 2">
    <name type="scientific">Plasmopara halstedii</name>
    <name type="common">Downy mildew of sunflower</name>
    <dbReference type="NCBI Taxonomy" id="4781"/>
    <lineage>
        <taxon>Eukaryota</taxon>
        <taxon>Sar</taxon>
        <taxon>Stramenopiles</taxon>
        <taxon>Oomycota</taxon>
        <taxon>Peronosporomycetes</taxon>
        <taxon>Peronosporales</taxon>
        <taxon>Peronosporaceae</taxon>
        <taxon>Plasmopara</taxon>
    </lineage>
</organism>
<protein>
    <submittedName>
        <fullName evidence="1">Uncharacterized protein</fullName>
    </submittedName>
</protein>
<dbReference type="GeneID" id="36406539"/>
<dbReference type="RefSeq" id="XP_024571982.1">
    <property type="nucleotide sequence ID" value="XM_024726125.1"/>
</dbReference>
<evidence type="ECO:0000313" key="1">
    <source>
        <dbReference type="EMBL" id="CEG35613.1"/>
    </source>
</evidence>
<reference evidence="2" key="1">
    <citation type="submission" date="2014-09" db="EMBL/GenBank/DDBJ databases">
        <authorList>
            <person name="Sharma Rahul"/>
            <person name="Thines Marco"/>
        </authorList>
    </citation>
    <scope>NUCLEOTIDE SEQUENCE [LARGE SCALE GENOMIC DNA]</scope>
</reference>
<dbReference type="EMBL" id="CCYD01000053">
    <property type="protein sequence ID" value="CEG35613.1"/>
    <property type="molecule type" value="Genomic_DNA"/>
</dbReference>
<dbReference type="Proteomes" id="UP000054928">
    <property type="component" value="Unassembled WGS sequence"/>
</dbReference>
<proteinExistence type="predicted"/>
<name>A0A0P1A507_PLAHL</name>
<dbReference type="AlphaFoldDB" id="A0A0P1A507"/>
<evidence type="ECO:0000313" key="2">
    <source>
        <dbReference type="Proteomes" id="UP000054928"/>
    </source>
</evidence>
<accession>A0A0P1A507</accession>
<keyword evidence="2" id="KW-1185">Reference proteome</keyword>